<dbReference type="EMBL" id="UAWC01000001">
    <property type="protein sequence ID" value="SQB32964.1"/>
    <property type="molecule type" value="Genomic_DNA"/>
</dbReference>
<dbReference type="RefSeq" id="WP_089865080.1">
    <property type="nucleotide sequence ID" value="NZ_CP173238.1"/>
</dbReference>
<reference evidence="3 8" key="3">
    <citation type="submission" date="2020-05" db="EMBL/GenBank/DDBJ databases">
        <title>Draft genome sequence of Clostridium cochlearium strain AGROS13 isolated from a sheep dairy farm in New Zealand.</title>
        <authorList>
            <person name="Gupta T.B."/>
            <person name="Jauregui R."/>
            <person name="Risson A.N."/>
            <person name="Brightwell G."/>
            <person name="Maclean P."/>
        </authorList>
    </citation>
    <scope>NUCLEOTIDE SEQUENCE [LARGE SCALE GENOMIC DNA]</scope>
    <source>
        <strain evidence="3 8">AGROS13</strain>
    </source>
</reference>
<evidence type="ECO:0000256" key="1">
    <source>
        <dbReference type="SAM" id="SignalP"/>
    </source>
</evidence>
<feature type="domain" description="FMN-binding" evidence="2">
    <location>
        <begin position="38"/>
        <end position="113"/>
    </location>
</feature>
<evidence type="ECO:0000313" key="4">
    <source>
        <dbReference type="EMBL" id="SDL08560.1"/>
    </source>
</evidence>
<accession>A0A1G9H6I2</accession>
<dbReference type="SMART" id="SM00900">
    <property type="entry name" value="FMN_bind"/>
    <property type="match status" value="1"/>
</dbReference>
<organism evidence="3 8">
    <name type="scientific">Clostridium cochlearium</name>
    <dbReference type="NCBI Taxonomy" id="1494"/>
    <lineage>
        <taxon>Bacteria</taxon>
        <taxon>Bacillati</taxon>
        <taxon>Bacillota</taxon>
        <taxon>Clostridia</taxon>
        <taxon>Eubacteriales</taxon>
        <taxon>Clostridiaceae</taxon>
        <taxon>Clostridium</taxon>
    </lineage>
</organism>
<reference evidence="4 6" key="1">
    <citation type="submission" date="2016-10" db="EMBL/GenBank/DDBJ databases">
        <authorList>
            <person name="Varghese N."/>
            <person name="Submissions S."/>
        </authorList>
    </citation>
    <scope>NUCLEOTIDE SEQUENCE [LARGE SCALE GENOMIC DNA]</scope>
    <source>
        <strain evidence="4 6">NLAE-zl-C224</strain>
    </source>
</reference>
<sequence length="114" mass="12077">MKKRLITGILAVATVLTLTACGSKSAYKDGEYKSTTKGHNGDVTVSVKVEKGKITDVKVTDHKETDGIFNSVEEKVIPEIVKNQGTEKVEAVSGATVSSNAVKEAVNNALKEAK</sequence>
<dbReference type="EMBL" id="JABFIF010000037">
    <property type="protein sequence ID" value="NOH17159.1"/>
    <property type="molecule type" value="Genomic_DNA"/>
</dbReference>
<dbReference type="Proteomes" id="UP000250223">
    <property type="component" value="Unassembled WGS sequence"/>
</dbReference>
<dbReference type="InterPro" id="IPR007329">
    <property type="entry name" value="FMN-bd"/>
</dbReference>
<dbReference type="Pfam" id="PF04205">
    <property type="entry name" value="FMN_bind"/>
    <property type="match status" value="1"/>
</dbReference>
<feature type="signal peptide" evidence="1">
    <location>
        <begin position="1"/>
        <end position="20"/>
    </location>
</feature>
<dbReference type="Proteomes" id="UP000198811">
    <property type="component" value="Unassembled WGS sequence"/>
</dbReference>
<evidence type="ECO:0000313" key="7">
    <source>
        <dbReference type="Proteomes" id="UP000250223"/>
    </source>
</evidence>
<keyword evidence="6" id="KW-1185">Reference proteome</keyword>
<gene>
    <name evidence="3" type="ORF">HMJ28_12380</name>
    <name evidence="5" type="ORF">NCTC13028_00090</name>
    <name evidence="4" type="ORF">SAMN05216497_106132</name>
</gene>
<reference evidence="5 7" key="2">
    <citation type="submission" date="2018-06" db="EMBL/GenBank/DDBJ databases">
        <authorList>
            <consortium name="Pathogen Informatics"/>
            <person name="Doyle S."/>
        </authorList>
    </citation>
    <scope>NUCLEOTIDE SEQUENCE [LARGE SCALE GENOMIC DNA]</scope>
    <source>
        <strain evidence="5 7">NCTC13028</strain>
    </source>
</reference>
<proteinExistence type="predicted"/>
<name>A0A1G9H6I2_CLOCO</name>
<dbReference type="EMBL" id="FNGL01000006">
    <property type="protein sequence ID" value="SDL08560.1"/>
    <property type="molecule type" value="Genomic_DNA"/>
</dbReference>
<evidence type="ECO:0000313" key="5">
    <source>
        <dbReference type="EMBL" id="SQB32964.1"/>
    </source>
</evidence>
<evidence type="ECO:0000313" key="6">
    <source>
        <dbReference type="Proteomes" id="UP000198811"/>
    </source>
</evidence>
<dbReference type="Gene3D" id="3.90.1010.20">
    <property type="match status" value="1"/>
</dbReference>
<dbReference type="OrthoDB" id="2613421at2"/>
<dbReference type="GO" id="GO:0016020">
    <property type="term" value="C:membrane"/>
    <property type="evidence" value="ECO:0007669"/>
    <property type="project" value="InterPro"/>
</dbReference>
<dbReference type="PROSITE" id="PS51257">
    <property type="entry name" value="PROKAR_LIPOPROTEIN"/>
    <property type="match status" value="1"/>
</dbReference>
<dbReference type="AlphaFoldDB" id="A0A1G9H6I2"/>
<dbReference type="Proteomes" id="UP000528432">
    <property type="component" value="Unassembled WGS sequence"/>
</dbReference>
<feature type="chain" id="PRO_5044557498" evidence="1">
    <location>
        <begin position="21"/>
        <end position="114"/>
    </location>
</feature>
<dbReference type="STRING" id="1494.SAMN05216497_106132"/>
<evidence type="ECO:0000259" key="2">
    <source>
        <dbReference type="SMART" id="SM00900"/>
    </source>
</evidence>
<keyword evidence="1" id="KW-0732">Signal</keyword>
<protein>
    <submittedName>
        <fullName evidence="5">FMN-binding domain-containing protein</fullName>
    </submittedName>
    <submittedName>
        <fullName evidence="3">FMN-binding protein</fullName>
    </submittedName>
    <submittedName>
        <fullName evidence="4">Uncharacterized protein, contains FMN-binding domain</fullName>
    </submittedName>
</protein>
<evidence type="ECO:0000313" key="3">
    <source>
        <dbReference type="EMBL" id="NOH17159.1"/>
    </source>
</evidence>
<evidence type="ECO:0000313" key="8">
    <source>
        <dbReference type="Proteomes" id="UP000528432"/>
    </source>
</evidence>
<dbReference type="GO" id="GO:0010181">
    <property type="term" value="F:FMN binding"/>
    <property type="evidence" value="ECO:0007669"/>
    <property type="project" value="InterPro"/>
</dbReference>